<name>A0A380MTG9_9GAMM</name>
<evidence type="ECO:0000313" key="3">
    <source>
        <dbReference type="EMBL" id="SUO95855.1"/>
    </source>
</evidence>
<feature type="compositionally biased region" description="Polar residues" evidence="1">
    <location>
        <begin position="1641"/>
        <end position="1669"/>
    </location>
</feature>
<sequence length="2231" mass="228460">MKVPVSKDGQGKEFTATATIKDGNNTSGPASDTATQADTTPPVKAPSAPTGVTIGDGDDTITANEIDQDGKVTVTVELPDDAKAGNTLVVNGEETTLTDKHIEAGKVDVKVPVSKDGQGKEFTATATIKDGNNTSGPASDTATQADTTPPVKAPSAPTGVTIGDGDDTITANEIDQDGKVTVTVELPDDAKAGNTLVVNGEETTLTDKHIEAGKVDVKVPVSKDGQGKEFTATATIKDGNNTSGPASDTATQADTTPPVKAPSAPTGVTIGDGDDTITANEIDQDGKVTVTVELPDDAKAGNTLVVNGEETTLTDKHIEAGKVDVKVPVSKDGQGKEFTATATIKDGNNTSGPASDTATQADTTPPVKAPSAPTGVTIGDGDDTITANEIDQDGKVTVTVELPDDAKAGNTLVVNGEETTLTDKHIEAGKVDVKVPVSKDGQGKEFTATATIKDGNNTSGPASDTATQADTTPPVKAPSAPTGVTIGDGDDTITANEIDQDGKVTVTVELPDDAKAGNTLVVNGEETTLTDKHIEAGKVDVKVPVSKDGQGKEFTATATIKDGNNTSGPASDTATQADTTPPVKAPSAPTGVTIGDGDDTITANEIDQDGKVTVTVELPDDAKAGNTLVVNGEETTLTDKHIEAGKVDVKVPVSKDGQGKEFTATATIKDGNNTSGPASDTATQADTTPPVKAPSAPTGVTIGDGDDTITANEIDQDGKVTVTVELPDDAKAGNTLVVNGEETTLTDKHIEAGKVDVKVPVSKDGQGKEFTATATIKDGNNTSGPASDTATQADTTPPVKAPSAPTGVTIGDGDDTITANEIDQDGKVTVTVELPDDAKAGNTLVVNGEETTLTDKHIEAGKVDVKVPVSKDGQGKEFTATATIKDGNNTSGPASDTATQADTTPPVKAPSAPTGVTIGDGDDTITANEIDQDGKVTVTVELPDDAKAGNTLVVNGEETTLTDKHIEAGKVDVKVPVSKDGQGKEFTATATIKDGNNTSGPASDTATQADTTPPVKAPSAPTGVTIGDGDDTITANEIDQDGKVTVTVELPDDAKAGNTLVVNGEETTLTDKHIEAGKVDVKVPVSKDGQGKEFTATATIKDGNNTSGPASDTATQADTTPPVKAPSAPTGVTIGDGDDTITANEIDQDGKVTVTVELPDDAKAGNTLVVNGEETTLTDKHIEAGKVDVKVPVSKDGQGKEFTATATIKDGNNTSGPASDTATQADTTPPVKAPSAPTGVTIGDGDDTITANEIDQDGKVTVTVELPDDAKAGNTLVVNGEETTLTDKHIEAGKVDVKVPVSKDGQGKEFTATATIKDGNNTSGPASDTATQADTTPPVKAPSAPTGVTIGDGDDTITANEIDQDGKVTVTVELPDDAKAGNTLVVNGEETTLTDKHIEAGKVDVKVPVSKDGQGKEFTATATIKDGNNTSGPASDTATQADTTPPVKAPSAPTGVTIGDGDDTITANEIDQDGKVTVTVELPDDAKAGNTLVVNGEETTLTDKHIEAGKVDVKVPVSKDGQGKEFTATATIKDGNNTSGPASDTATQADTTPPVKAPSAPTGVTIGDGDDTITANEIDQDGKVTVTVELPDDAKAGNTLVVNGEETTLTDKHIEAGKVDVKVPVSKDGQGKEFTATATIKDGNNTSGPASDTATQADITPPTFSSAEVPTSGGKVVLTYDEDLDESNPPSVSDFTVTVDGKRVIPTDVSVSGDKVTLTLPEKVGKGKPVTVEYKDPSANNDAKAIQDKAGNDAADLPKTSVENKSTFEPFTPKKLTLELAENTGSKSDNITNNPKVEVKNIQNEKWEYSLDDGSNWQEGSGTSFNLINEKSIATGKKQTVLARLKDYPNQTTSDPLEATYDNINPEIHQVNMNTSGKNYAFTGKTEPGATVEVSNGSQTFTGKANDKGIFKIDLQTNNIGQGRRFTVKATDIAGNTNKSATATTYTVDQVSSIYGNNARGMTSRSKEAKASEINKIGNKDNNIILVGAGGGYGDIGASIYGDTIFDMGGGNDVLVASTIQQATGLTTNVKMGDGNDSIVLSSYIAKTGRGDLNIDMGAGNDILDVGGHITITSLIKSGKIAIDMGSGDDTLIIGTWIANNNRIDINGGTGYDTLIFKSNSSSNMSQVRNFEKVQMTKSGFELNLTISDVMQNTDHNTNSYLTIDGVSGTTVDLGDNGGSVRNPRYGGFEQADFNHAALKGQASAKAGYTAYWDGSNEDSLVYIQNGITII</sequence>
<feature type="region of interest" description="Disordered" evidence="1">
    <location>
        <begin position="1"/>
        <end position="68"/>
    </location>
</feature>
<feature type="compositionally biased region" description="Polar residues" evidence="1">
    <location>
        <begin position="990"/>
        <end position="1011"/>
    </location>
</feature>
<feature type="compositionally biased region" description="Polar residues" evidence="1">
    <location>
        <begin position="1207"/>
        <end position="1227"/>
    </location>
</feature>
<gene>
    <name evidence="3" type="ORF">NCTC10717_00763</name>
</gene>
<feature type="compositionally biased region" description="Polar residues" evidence="1">
    <location>
        <begin position="1315"/>
        <end position="1335"/>
    </location>
</feature>
<feature type="region of interest" description="Disordered" evidence="1">
    <location>
        <begin position="233"/>
        <end position="285"/>
    </location>
</feature>
<feature type="region of interest" description="Disordered" evidence="1">
    <location>
        <begin position="1641"/>
        <end position="1671"/>
    </location>
</feature>
<protein>
    <recommendedName>
        <fullName evidence="2">Bacterial Ig domain-containing protein</fullName>
    </recommendedName>
</protein>
<dbReference type="Pfam" id="PF17936">
    <property type="entry name" value="Big_6"/>
    <property type="match status" value="1"/>
</dbReference>
<feature type="compositionally biased region" description="Polar residues" evidence="1">
    <location>
        <begin position="883"/>
        <end position="903"/>
    </location>
</feature>
<accession>A0A380MTG9</accession>
<feature type="compositionally biased region" description="Polar residues" evidence="1">
    <location>
        <begin position="775"/>
        <end position="795"/>
    </location>
</feature>
<feature type="compositionally biased region" description="Polar residues" evidence="1">
    <location>
        <begin position="667"/>
        <end position="687"/>
    </location>
</feature>
<dbReference type="RefSeq" id="WP_115218051.1">
    <property type="nucleotide sequence ID" value="NZ_UHIA01000004.1"/>
</dbReference>
<feature type="compositionally biased region" description="Polar residues" evidence="1">
    <location>
        <begin position="16"/>
        <end position="39"/>
    </location>
</feature>
<feature type="compositionally biased region" description="Polar residues" evidence="1">
    <location>
        <begin position="125"/>
        <end position="147"/>
    </location>
</feature>
<feature type="region of interest" description="Disordered" evidence="1">
    <location>
        <begin position="1315"/>
        <end position="1355"/>
    </location>
</feature>
<evidence type="ECO:0000313" key="4">
    <source>
        <dbReference type="Proteomes" id="UP000254575"/>
    </source>
</evidence>
<feature type="region of interest" description="Disordered" evidence="1">
    <location>
        <begin position="125"/>
        <end position="178"/>
    </location>
</feature>
<dbReference type="Pfam" id="PF13753">
    <property type="entry name" value="SWM_repeat"/>
    <property type="match status" value="1"/>
</dbReference>
<feature type="compositionally biased region" description="Polar residues" evidence="1">
    <location>
        <begin position="451"/>
        <end position="471"/>
    </location>
</feature>
<reference evidence="3 4" key="1">
    <citation type="submission" date="2018-06" db="EMBL/GenBank/DDBJ databases">
        <authorList>
            <consortium name="Pathogen Informatics"/>
            <person name="Doyle S."/>
        </authorList>
    </citation>
    <scope>NUCLEOTIDE SEQUENCE [LARGE SCALE GENOMIC DNA]</scope>
    <source>
        <strain evidence="3 4">NCTC10717</strain>
    </source>
</reference>
<feature type="region of interest" description="Disordered" evidence="1">
    <location>
        <begin position="667"/>
        <end position="716"/>
    </location>
</feature>
<feature type="compositionally biased region" description="Polar residues" evidence="1">
    <location>
        <begin position="1531"/>
        <end position="1551"/>
    </location>
</feature>
<feature type="region of interest" description="Disordered" evidence="1">
    <location>
        <begin position="451"/>
        <end position="500"/>
    </location>
</feature>
<feature type="compositionally biased region" description="Polar residues" evidence="1">
    <location>
        <begin position="1423"/>
        <end position="1443"/>
    </location>
</feature>
<dbReference type="Proteomes" id="UP000254575">
    <property type="component" value="Unassembled WGS sequence"/>
</dbReference>
<feature type="region of interest" description="Disordered" evidence="1">
    <location>
        <begin position="1423"/>
        <end position="1463"/>
    </location>
</feature>
<evidence type="ECO:0000256" key="1">
    <source>
        <dbReference type="SAM" id="MobiDB-lite"/>
    </source>
</evidence>
<dbReference type="Gene3D" id="2.160.20.160">
    <property type="match status" value="1"/>
</dbReference>
<feature type="compositionally biased region" description="Polar residues" evidence="1">
    <location>
        <begin position="343"/>
        <end position="363"/>
    </location>
</feature>
<dbReference type="InterPro" id="IPR041498">
    <property type="entry name" value="Big_6"/>
</dbReference>
<feature type="region of interest" description="Disordered" evidence="1">
    <location>
        <begin position="775"/>
        <end position="824"/>
    </location>
</feature>
<feature type="region of interest" description="Disordered" evidence="1">
    <location>
        <begin position="1207"/>
        <end position="1247"/>
    </location>
</feature>
<feature type="region of interest" description="Disordered" evidence="1">
    <location>
        <begin position="1099"/>
        <end position="1139"/>
    </location>
</feature>
<proteinExistence type="predicted"/>
<feature type="compositionally biased region" description="Polar residues" evidence="1">
    <location>
        <begin position="233"/>
        <end position="255"/>
    </location>
</feature>
<feature type="region of interest" description="Disordered" evidence="1">
    <location>
        <begin position="990"/>
        <end position="1040"/>
    </location>
</feature>
<feature type="compositionally biased region" description="Polar residues" evidence="1">
    <location>
        <begin position="1099"/>
        <end position="1119"/>
    </location>
</feature>
<feature type="domain" description="Bacterial Ig" evidence="2">
    <location>
        <begin position="1877"/>
        <end position="1944"/>
    </location>
</feature>
<dbReference type="EMBL" id="UHIA01000004">
    <property type="protein sequence ID" value="SUO95855.1"/>
    <property type="molecule type" value="Genomic_DNA"/>
</dbReference>
<dbReference type="OrthoDB" id="6660240at2"/>
<dbReference type="InterPro" id="IPR028059">
    <property type="entry name" value="SWM_rpt"/>
</dbReference>
<evidence type="ECO:0000259" key="2">
    <source>
        <dbReference type="Pfam" id="PF17936"/>
    </source>
</evidence>
<feature type="region of interest" description="Disordered" evidence="1">
    <location>
        <begin position="1531"/>
        <end position="1571"/>
    </location>
</feature>
<feature type="region of interest" description="Disordered" evidence="1">
    <location>
        <begin position="559"/>
        <end position="608"/>
    </location>
</feature>
<feature type="compositionally biased region" description="Polar residues" evidence="1">
    <location>
        <begin position="559"/>
        <end position="579"/>
    </location>
</feature>
<organism evidence="3 4">
    <name type="scientific">Suttonella indologenes</name>
    <dbReference type="NCBI Taxonomy" id="13276"/>
    <lineage>
        <taxon>Bacteria</taxon>
        <taxon>Pseudomonadati</taxon>
        <taxon>Pseudomonadota</taxon>
        <taxon>Gammaproteobacteria</taxon>
        <taxon>Cardiobacteriales</taxon>
        <taxon>Cardiobacteriaceae</taxon>
        <taxon>Suttonella</taxon>
    </lineage>
</organism>
<keyword evidence="4" id="KW-1185">Reference proteome</keyword>
<feature type="region of interest" description="Disordered" evidence="1">
    <location>
        <begin position="343"/>
        <end position="392"/>
    </location>
</feature>
<feature type="region of interest" description="Disordered" evidence="1">
    <location>
        <begin position="883"/>
        <end position="932"/>
    </location>
</feature>